<dbReference type="InParanoid" id="A0A286UQJ0"/>
<dbReference type="GO" id="GO:0003676">
    <property type="term" value="F:nucleic acid binding"/>
    <property type="evidence" value="ECO:0007669"/>
    <property type="project" value="InterPro"/>
</dbReference>
<dbReference type="GO" id="GO:0005737">
    <property type="term" value="C:cytoplasm"/>
    <property type="evidence" value="ECO:0007669"/>
    <property type="project" value="TreeGrafter"/>
</dbReference>
<comment type="caution">
    <text evidence="5">The sequence shown here is derived from an EMBL/GenBank/DDBJ whole genome shotgun (WGS) entry which is preliminary data.</text>
</comment>
<dbReference type="InterPro" id="IPR012337">
    <property type="entry name" value="RNaseH-like_sf"/>
</dbReference>
<feature type="compositionally biased region" description="Polar residues" evidence="3">
    <location>
        <begin position="1"/>
        <end position="11"/>
    </location>
</feature>
<feature type="compositionally biased region" description="Basic and acidic residues" evidence="3">
    <location>
        <begin position="36"/>
        <end position="59"/>
    </location>
</feature>
<feature type="compositionally biased region" description="Polar residues" evidence="3">
    <location>
        <begin position="619"/>
        <end position="634"/>
    </location>
</feature>
<dbReference type="GO" id="GO:0008408">
    <property type="term" value="F:3'-5' exonuclease activity"/>
    <property type="evidence" value="ECO:0007669"/>
    <property type="project" value="InterPro"/>
</dbReference>
<keyword evidence="6" id="KW-1185">Reference proteome</keyword>
<dbReference type="AlphaFoldDB" id="A0A286UQJ0"/>
<proteinExistence type="predicted"/>
<evidence type="ECO:0000259" key="4">
    <source>
        <dbReference type="Pfam" id="PF01612"/>
    </source>
</evidence>
<dbReference type="Pfam" id="PF01612">
    <property type="entry name" value="DNA_pol_A_exo1"/>
    <property type="match status" value="1"/>
</dbReference>
<evidence type="ECO:0000256" key="1">
    <source>
        <dbReference type="ARBA" id="ARBA00022722"/>
    </source>
</evidence>
<keyword evidence="1" id="KW-0540">Nuclease</keyword>
<dbReference type="OrthoDB" id="1920326at2759"/>
<dbReference type="EMBL" id="NBII01000002">
    <property type="protein sequence ID" value="PAV21868.1"/>
    <property type="molecule type" value="Genomic_DNA"/>
</dbReference>
<dbReference type="CDD" id="cd06141">
    <property type="entry name" value="WRN_exo"/>
    <property type="match status" value="1"/>
</dbReference>
<dbReference type="PANTHER" id="PTHR13620">
    <property type="entry name" value="3-5 EXONUCLEASE"/>
    <property type="match status" value="1"/>
</dbReference>
<feature type="region of interest" description="Disordered" evidence="3">
    <location>
        <begin position="589"/>
        <end position="634"/>
    </location>
</feature>
<dbReference type="GO" id="GO:0005634">
    <property type="term" value="C:nucleus"/>
    <property type="evidence" value="ECO:0007669"/>
    <property type="project" value="TreeGrafter"/>
</dbReference>
<dbReference type="Gene3D" id="3.30.420.10">
    <property type="entry name" value="Ribonuclease H-like superfamily/Ribonuclease H"/>
    <property type="match status" value="1"/>
</dbReference>
<feature type="region of interest" description="Disordered" evidence="3">
    <location>
        <begin position="162"/>
        <end position="201"/>
    </location>
</feature>
<gene>
    <name evidence="5" type="ORF">PNOK_0182500</name>
</gene>
<feature type="region of interest" description="Disordered" evidence="3">
    <location>
        <begin position="1"/>
        <end position="61"/>
    </location>
</feature>
<keyword evidence="2" id="KW-0378">Hydrolase</keyword>
<feature type="compositionally biased region" description="Polar residues" evidence="3">
    <location>
        <begin position="24"/>
        <end position="34"/>
    </location>
</feature>
<dbReference type="InterPro" id="IPR036397">
    <property type="entry name" value="RNaseH_sf"/>
</dbReference>
<feature type="compositionally biased region" description="Basic and acidic residues" evidence="3">
    <location>
        <begin position="162"/>
        <end position="182"/>
    </location>
</feature>
<feature type="compositionally biased region" description="Polar residues" evidence="3">
    <location>
        <begin position="296"/>
        <end position="318"/>
    </location>
</feature>
<dbReference type="Proteomes" id="UP000217199">
    <property type="component" value="Unassembled WGS sequence"/>
</dbReference>
<dbReference type="STRING" id="2282107.A0A286UQJ0"/>
<reference evidence="5 6" key="1">
    <citation type="journal article" date="2017" name="Mol. Ecol.">
        <title>Comparative and population genomic landscape of Phellinus noxius: A hypervariable fungus causing root rot in trees.</title>
        <authorList>
            <person name="Chung C.L."/>
            <person name="Lee T.J."/>
            <person name="Akiba M."/>
            <person name="Lee H.H."/>
            <person name="Kuo T.H."/>
            <person name="Liu D."/>
            <person name="Ke H.M."/>
            <person name="Yokoi T."/>
            <person name="Roa M.B."/>
            <person name="Lu M.J."/>
            <person name="Chang Y.Y."/>
            <person name="Ann P.J."/>
            <person name="Tsai J.N."/>
            <person name="Chen C.Y."/>
            <person name="Tzean S.S."/>
            <person name="Ota Y."/>
            <person name="Hattori T."/>
            <person name="Sahashi N."/>
            <person name="Liou R.F."/>
            <person name="Kikuchi T."/>
            <person name="Tsai I.J."/>
        </authorList>
    </citation>
    <scope>NUCLEOTIDE SEQUENCE [LARGE SCALE GENOMIC DNA]</scope>
    <source>
        <strain evidence="5 6">FFPRI411160</strain>
    </source>
</reference>
<organism evidence="5 6">
    <name type="scientific">Pyrrhoderma noxium</name>
    <dbReference type="NCBI Taxonomy" id="2282107"/>
    <lineage>
        <taxon>Eukaryota</taxon>
        <taxon>Fungi</taxon>
        <taxon>Dikarya</taxon>
        <taxon>Basidiomycota</taxon>
        <taxon>Agaricomycotina</taxon>
        <taxon>Agaricomycetes</taxon>
        <taxon>Hymenochaetales</taxon>
        <taxon>Hymenochaetaceae</taxon>
        <taxon>Pyrrhoderma</taxon>
    </lineage>
</organism>
<feature type="compositionally biased region" description="Pro residues" evidence="3">
    <location>
        <begin position="953"/>
        <end position="965"/>
    </location>
</feature>
<sequence>MSATQPKQYSTHAWVGDLDEGSRVGTQQEIPSQSDDIDKNECRQIQESETRDEKSLIMDKHRRHHNETALGIELCGSKLEKETEFPSPVPDTPSDFEKMQNYEKKNSDSHCLENQNPDRCLRREESNDKIIFGSMIGDMPLSKELIALTKRVYAAAVKRDQDEARAKMKSTEGKGKNQEGRGNKNTRHNQRRKARKRKRERVLSEEIMTNGVHRANIQELLEEDNTVNNKTIILCFKAMEILEADEKSQEYYQSCSSGDIGYLRQRQYEITIATGKERGTEDDGVNCDNRGVAQVRTGNGNESQEYTRPHSQQIQTPMSRGESRRESEENVKGEVQYKTEYTDAENGSNHEMCAKSEKLSAPRCEHAGGDDLNKHACRGFATASINVFLDCDTKKNSITESKDIKREIKTCTCETCAHSSSICKIIQCPSPSTTAPGQHTLPIPQVILEAESSATSRLKMSDALNRNANKANQGPPVYDDRNLVVNTGAPKDPPCSCPSSTCYQHREYSVVPGTSNLLAPRQPNRLLKEQYHPPSRIQNNQEDLRKEVQYSANILPRIQTHKLFGVSFSNENMFIDVVRDEAGNPIYYESGSQSSVMQSHQSDLNTNPKKSHELKKPRQSTVSSSIKPPTSYTPLDSKIGRTFTRLGHVLQRTIPPYSCQCEKVILIRDRDEANYYLEHLFDDELYNSAESFYSDINEEDAVRNDYKEREAPLEIVPTTGYLSVVSEEEVLDGNIQGVSERLYQRQRGKTLGSKRLIGLDLEWRPQYNRGARENPTALVQVAVKNTVLLLQVSAMKAFPSKLAEILDDESIMKAGVGILGDAQRLYRDFYVSTRSCIELSYLARYVEKGRWPGPLRDLISLARLVHTYEGVWLAKGGNIQTSNWESRLSNKQIIYAANDAHSGFAVARRLLRRAKEQKIDSTLYMFSVVKGQPLQQDGRPWSLGRDAPRWAVPMPPPPPPLPPSSTSPHSTDSRSRNQIKTSFIMENEIAADASGLFLRSQLLWIGVRLHFLIIIHTALSPCSAKVLPLYPLWIT</sequence>
<dbReference type="InterPro" id="IPR002562">
    <property type="entry name" value="3'-5'_exonuclease_dom"/>
</dbReference>
<feature type="compositionally biased region" description="Polar residues" evidence="3">
    <location>
        <begin position="590"/>
        <end position="608"/>
    </location>
</feature>
<evidence type="ECO:0000256" key="3">
    <source>
        <dbReference type="SAM" id="MobiDB-lite"/>
    </source>
</evidence>
<feature type="region of interest" description="Disordered" evidence="3">
    <location>
        <begin position="945"/>
        <end position="976"/>
    </location>
</feature>
<protein>
    <submittedName>
        <fullName evidence="5">Ribonuclease H</fullName>
    </submittedName>
</protein>
<evidence type="ECO:0000256" key="2">
    <source>
        <dbReference type="ARBA" id="ARBA00022801"/>
    </source>
</evidence>
<name>A0A286UQJ0_9AGAM</name>
<dbReference type="PANTHER" id="PTHR13620:SF104">
    <property type="entry name" value="EXONUCLEASE 3'-5' DOMAIN-CONTAINING PROTEIN 2"/>
    <property type="match status" value="1"/>
</dbReference>
<evidence type="ECO:0000313" key="5">
    <source>
        <dbReference type="EMBL" id="PAV21868.1"/>
    </source>
</evidence>
<feature type="compositionally biased region" description="Basic residues" evidence="3">
    <location>
        <begin position="184"/>
        <end position="200"/>
    </location>
</feature>
<feature type="region of interest" description="Disordered" evidence="3">
    <location>
        <begin position="278"/>
        <end position="335"/>
    </location>
</feature>
<feature type="compositionally biased region" description="Basic and acidic residues" evidence="3">
    <location>
        <begin position="321"/>
        <end position="335"/>
    </location>
</feature>
<accession>A0A286UQJ0</accession>
<dbReference type="InterPro" id="IPR051132">
    <property type="entry name" value="3-5_Exonuclease_domain"/>
</dbReference>
<dbReference type="SUPFAM" id="SSF53098">
    <property type="entry name" value="Ribonuclease H-like"/>
    <property type="match status" value="1"/>
</dbReference>
<dbReference type="GO" id="GO:0006139">
    <property type="term" value="P:nucleobase-containing compound metabolic process"/>
    <property type="evidence" value="ECO:0007669"/>
    <property type="project" value="InterPro"/>
</dbReference>
<feature type="domain" description="3'-5' exonuclease" evidence="4">
    <location>
        <begin position="753"/>
        <end position="912"/>
    </location>
</feature>
<evidence type="ECO:0000313" key="6">
    <source>
        <dbReference type="Proteomes" id="UP000217199"/>
    </source>
</evidence>